<organism evidence="7 8">
    <name type="scientific">Aminipila luticellarii</name>
    <dbReference type="NCBI Taxonomy" id="2507160"/>
    <lineage>
        <taxon>Bacteria</taxon>
        <taxon>Bacillati</taxon>
        <taxon>Bacillota</taxon>
        <taxon>Clostridia</taxon>
        <taxon>Peptostreptococcales</taxon>
        <taxon>Anaerovoracaceae</taxon>
        <taxon>Aminipila</taxon>
    </lineage>
</organism>
<dbReference type="InterPro" id="IPR009100">
    <property type="entry name" value="AcylCoA_DH/oxidase_NM_dom_sf"/>
</dbReference>
<dbReference type="InterPro" id="IPR024674">
    <property type="entry name" value="HpaB/PvcC/4-BUDH_N"/>
</dbReference>
<dbReference type="OrthoDB" id="9785230at2"/>
<name>A0A410PS44_9FIRM</name>
<feature type="domain" description="HpaB/PvcC/4-BUDH N-terminal" evidence="6">
    <location>
        <begin position="4"/>
        <end position="274"/>
    </location>
</feature>
<dbReference type="KEGG" id="amij:EQM06_00080"/>
<evidence type="ECO:0000256" key="2">
    <source>
        <dbReference type="ARBA" id="ARBA00022827"/>
    </source>
</evidence>
<evidence type="ECO:0000256" key="4">
    <source>
        <dbReference type="PIRSR" id="PIRSR000331-2"/>
    </source>
</evidence>
<feature type="binding site" evidence="4">
    <location>
        <position position="190"/>
    </location>
    <ligand>
        <name>FAD</name>
        <dbReference type="ChEBI" id="CHEBI:57692"/>
    </ligand>
</feature>
<dbReference type="InterPro" id="IPR046373">
    <property type="entry name" value="Acyl-CoA_Oxase/DH_mid-dom_sf"/>
</dbReference>
<keyword evidence="3" id="KW-0560">Oxidoreductase</keyword>
<dbReference type="InterPro" id="IPR036250">
    <property type="entry name" value="AcylCo_DH-like_C"/>
</dbReference>
<reference evidence="7 8" key="1">
    <citation type="submission" date="2019-01" db="EMBL/GenBank/DDBJ databases">
        <title>Draft genomes of a novel of Aminipila strains.</title>
        <authorList>
            <person name="Ma S."/>
        </authorList>
    </citation>
    <scope>NUCLEOTIDE SEQUENCE [LARGE SCALE GENOMIC DNA]</scope>
    <source>
        <strain evidence="8">JN-39</strain>
    </source>
</reference>
<dbReference type="PIRSF" id="PIRSF000331">
    <property type="entry name" value="HpaA_HpaB"/>
    <property type="match status" value="1"/>
</dbReference>
<accession>A0A410PS44</accession>
<dbReference type="Pfam" id="PF11794">
    <property type="entry name" value="HpaB_N"/>
    <property type="match status" value="1"/>
</dbReference>
<dbReference type="Gene3D" id="1.20.140.10">
    <property type="entry name" value="Butyryl-CoA Dehydrogenase, subunit A, domain 3"/>
    <property type="match status" value="1"/>
</dbReference>
<dbReference type="Gene3D" id="2.40.110.10">
    <property type="entry name" value="Butyryl-CoA Dehydrogenase, subunit A, domain 2"/>
    <property type="match status" value="1"/>
</dbReference>
<gene>
    <name evidence="7" type="ORF">EQM06_00080</name>
</gene>
<dbReference type="PANTHER" id="PTHR36117">
    <property type="entry name" value="4-HYDROXYPHENYLACETATE 3-MONOOXYGENASE-RELATED"/>
    <property type="match status" value="1"/>
</dbReference>
<dbReference type="RefSeq" id="WP_128744398.1">
    <property type="nucleotide sequence ID" value="NZ_CP035281.1"/>
</dbReference>
<dbReference type="Pfam" id="PF03241">
    <property type="entry name" value="HpaB"/>
    <property type="match status" value="1"/>
</dbReference>
<feature type="domain" description="HpaB/PvcC/4-BUDH C-terminal" evidence="5">
    <location>
        <begin position="281"/>
        <end position="488"/>
    </location>
</feature>
<dbReference type="InterPro" id="IPR024719">
    <property type="entry name" value="HpaB/PvcC/4-BUDH_C"/>
</dbReference>
<keyword evidence="1" id="KW-0285">Flavoprotein</keyword>
<dbReference type="InterPro" id="IPR004925">
    <property type="entry name" value="HpaB/PvcC/4-BUDH"/>
</dbReference>
<evidence type="ECO:0000256" key="3">
    <source>
        <dbReference type="ARBA" id="ARBA00023002"/>
    </source>
</evidence>
<dbReference type="PANTHER" id="PTHR36117:SF3">
    <property type="entry name" value="4-HYDROXYPHENYLACETATE 3-MONOOXYGENASE-RELATED"/>
    <property type="match status" value="1"/>
</dbReference>
<dbReference type="Proteomes" id="UP000287601">
    <property type="component" value="Chromosome"/>
</dbReference>
<keyword evidence="2 4" id="KW-0274">FAD</keyword>
<evidence type="ECO:0000259" key="5">
    <source>
        <dbReference type="Pfam" id="PF03241"/>
    </source>
</evidence>
<proteinExistence type="predicted"/>
<keyword evidence="8" id="KW-1185">Reference proteome</keyword>
<sequence>MLMTGAQYIESLRKLNTRVYMFGEKIENWVDHPIIRPSINCVAMTYDLAQDPQYADLMTTKSSLTGKTINRFAHLHQSTDDLKKKVKMQRLCGQKTASCFQRCVGMDAFNAVFSTTYEIDQKYGTEYHKNFIEYLKYIQEKDLIVDGAMTDPKGNRGASPAGQKDADLFLRIVERREDGIVVRGAKTHQTGSINSHEHLIMPTIAMTEADKDYAVSFACPSDAEGLYMIYGRQSCDTRKLEEGADIDLGNKEYGGQEALVVFDNVFIPKDRIFLCGEYDFAGMMVERFAGYHRQSYGGCKVGVGDVVIGAAALAADYNGAQKASHIKDKLIEMTHLNETLYCCGIACSSEGYPTAAGNYQIDLLLANVCKQNITRFPYEIVRLAEDIAGGLMVTMPSEKDFKSETVVGKNGETIGDICNKYFAGSPEYTTEERMRILRFLENICLGSAAVGYRTESMHGAGSPQAQRIMISRQGNINAKKELAKTIAGIK</sequence>
<dbReference type="AlphaFoldDB" id="A0A410PS44"/>
<protein>
    <submittedName>
        <fullName evidence="7">4-hydroxybutyryl-CoA dehydratase</fullName>
    </submittedName>
</protein>
<evidence type="ECO:0000313" key="7">
    <source>
        <dbReference type="EMBL" id="QAT41744.1"/>
    </source>
</evidence>
<dbReference type="EMBL" id="CP035281">
    <property type="protein sequence ID" value="QAT41744.1"/>
    <property type="molecule type" value="Genomic_DNA"/>
</dbReference>
<evidence type="ECO:0000313" key="8">
    <source>
        <dbReference type="Proteomes" id="UP000287601"/>
    </source>
</evidence>
<dbReference type="SUPFAM" id="SSF56645">
    <property type="entry name" value="Acyl-CoA dehydrogenase NM domain-like"/>
    <property type="match status" value="1"/>
</dbReference>
<dbReference type="GO" id="GO:0016627">
    <property type="term" value="F:oxidoreductase activity, acting on the CH-CH group of donors"/>
    <property type="evidence" value="ECO:0007669"/>
    <property type="project" value="InterPro"/>
</dbReference>
<dbReference type="Gene3D" id="1.10.3140.10">
    <property type="entry name" value="4-hydroxybutyryl-coa dehydratase, domain 1"/>
    <property type="match status" value="1"/>
</dbReference>
<dbReference type="SUPFAM" id="SSF47203">
    <property type="entry name" value="Acyl-CoA dehydrogenase C-terminal domain-like"/>
    <property type="match status" value="1"/>
</dbReference>
<evidence type="ECO:0000256" key="1">
    <source>
        <dbReference type="ARBA" id="ARBA00022630"/>
    </source>
</evidence>
<evidence type="ECO:0000259" key="6">
    <source>
        <dbReference type="Pfam" id="PF11794"/>
    </source>
</evidence>